<organism evidence="2 3">
    <name type="scientific">Humicola insolens</name>
    <name type="common">Soft-rot fungus</name>
    <dbReference type="NCBI Taxonomy" id="85995"/>
    <lineage>
        <taxon>Eukaryota</taxon>
        <taxon>Fungi</taxon>
        <taxon>Dikarya</taxon>
        <taxon>Ascomycota</taxon>
        <taxon>Pezizomycotina</taxon>
        <taxon>Sordariomycetes</taxon>
        <taxon>Sordariomycetidae</taxon>
        <taxon>Sordariales</taxon>
        <taxon>Chaetomiaceae</taxon>
        <taxon>Mycothermus</taxon>
    </lineage>
</organism>
<feature type="region of interest" description="Disordered" evidence="1">
    <location>
        <begin position="1"/>
        <end position="31"/>
    </location>
</feature>
<keyword evidence="3" id="KW-1185">Reference proteome</keyword>
<dbReference type="EMBL" id="JAZGSY010000229">
    <property type="protein sequence ID" value="KAL1838231.1"/>
    <property type="molecule type" value="Genomic_DNA"/>
</dbReference>
<sequence>MTPTAAGSPAARSMAAPVTLTHPQPLGSPGTTIRCSYPECLAKVEKRQVLCDDHLGAAAQNDSRQSFAQVRRILPALAPTPTNGLNAARPNPAFVKSGNHVLPPMEGKTPIVRRKTAAPPPRIKPQQPTPKASTPTSRDDSTSSRSPPPPVSRPSVHSPPPSPRPADEEPPRKRPRLSSTPDQSPKTRLSGVTPGQQAATRPASGESQLQSHNAPSELRGFEQHSSPRSGKQRPKEGKAAPRQSSQTFMRRLPPEFATLRFIDGPGTCPPAAPPDEARSGVNGIAGTSPRPGSGSSELSSISGFENSPFERDVRTSGSSSGRIGPEDLPRPSLKPTSIPDEHPPASPPQREGLLSTQNGYGPFQFSFSSSQPPPQKIQLSIRPPPIAETWKSRIPKPKEIDSARFDALVYSQSDAASPPPDVDPTAASPPAPKATQLKDEPLYLDIDPRIHWPQPHSQAWHAAKQAEIRARGKRKANFGRAAQSLRKQLRQQDAGSFEETLPEKIQENPAWVRMLKKLKGPPVNPSSSARSGSSRSSFSVVDGEVAAWAGRALNGGGAEGLHRKSSRKSARVTAKRVENSGVVVISGLSLTFLSSLKQ</sequence>
<feature type="region of interest" description="Disordered" evidence="1">
    <location>
        <begin position="554"/>
        <end position="573"/>
    </location>
</feature>
<name>A0ABR3VA21_HUMIN</name>
<feature type="compositionally biased region" description="Low complexity" evidence="1">
    <location>
        <begin position="124"/>
        <end position="136"/>
    </location>
</feature>
<gene>
    <name evidence="2" type="ORF">VTJ49DRAFT_2929</name>
</gene>
<feature type="compositionally biased region" description="Polar residues" evidence="1">
    <location>
        <begin position="177"/>
        <end position="187"/>
    </location>
</feature>
<feature type="region of interest" description="Disordered" evidence="1">
    <location>
        <begin position="456"/>
        <end position="477"/>
    </location>
</feature>
<feature type="compositionally biased region" description="Pro residues" evidence="1">
    <location>
        <begin position="146"/>
        <end position="164"/>
    </location>
</feature>
<proteinExistence type="predicted"/>
<feature type="compositionally biased region" description="Pro residues" evidence="1">
    <location>
        <begin position="417"/>
        <end position="432"/>
    </location>
</feature>
<feature type="compositionally biased region" description="Low complexity" evidence="1">
    <location>
        <begin position="1"/>
        <end position="17"/>
    </location>
</feature>
<evidence type="ECO:0000313" key="3">
    <source>
        <dbReference type="Proteomes" id="UP001583172"/>
    </source>
</evidence>
<feature type="compositionally biased region" description="Low complexity" evidence="1">
    <location>
        <begin position="288"/>
        <end position="307"/>
    </location>
</feature>
<protein>
    <submittedName>
        <fullName evidence="2">Uncharacterized protein</fullName>
    </submittedName>
</protein>
<feature type="compositionally biased region" description="Basic residues" evidence="1">
    <location>
        <begin position="563"/>
        <end position="573"/>
    </location>
</feature>
<reference evidence="2 3" key="1">
    <citation type="journal article" date="2024" name="Commun. Biol.">
        <title>Comparative genomic analysis of thermophilic fungi reveals convergent evolutionary adaptations and gene losses.</title>
        <authorList>
            <person name="Steindorff A.S."/>
            <person name="Aguilar-Pontes M.V."/>
            <person name="Robinson A.J."/>
            <person name="Andreopoulos B."/>
            <person name="LaButti K."/>
            <person name="Kuo A."/>
            <person name="Mondo S."/>
            <person name="Riley R."/>
            <person name="Otillar R."/>
            <person name="Haridas S."/>
            <person name="Lipzen A."/>
            <person name="Grimwood J."/>
            <person name="Schmutz J."/>
            <person name="Clum A."/>
            <person name="Reid I.D."/>
            <person name="Moisan M.C."/>
            <person name="Butler G."/>
            <person name="Nguyen T.T.M."/>
            <person name="Dewar K."/>
            <person name="Conant G."/>
            <person name="Drula E."/>
            <person name="Henrissat B."/>
            <person name="Hansel C."/>
            <person name="Singer S."/>
            <person name="Hutchinson M.I."/>
            <person name="de Vries R.P."/>
            <person name="Natvig D.O."/>
            <person name="Powell A.J."/>
            <person name="Tsang A."/>
            <person name="Grigoriev I.V."/>
        </authorList>
    </citation>
    <scope>NUCLEOTIDE SEQUENCE [LARGE SCALE GENOMIC DNA]</scope>
    <source>
        <strain evidence="2 3">CBS 620.91</strain>
    </source>
</reference>
<feature type="region of interest" description="Disordered" evidence="1">
    <location>
        <begin position="78"/>
        <end position="438"/>
    </location>
</feature>
<dbReference type="Proteomes" id="UP001583172">
    <property type="component" value="Unassembled WGS sequence"/>
</dbReference>
<evidence type="ECO:0000313" key="2">
    <source>
        <dbReference type="EMBL" id="KAL1838231.1"/>
    </source>
</evidence>
<feature type="compositionally biased region" description="Polar residues" evidence="1">
    <location>
        <begin position="193"/>
        <end position="214"/>
    </location>
</feature>
<evidence type="ECO:0000256" key="1">
    <source>
        <dbReference type="SAM" id="MobiDB-lite"/>
    </source>
</evidence>
<comment type="caution">
    <text evidence="2">The sequence shown here is derived from an EMBL/GenBank/DDBJ whole genome shotgun (WGS) entry which is preliminary data.</text>
</comment>
<accession>A0ABR3VA21</accession>